<accession>A0AB39UUI1</accession>
<dbReference type="Pfam" id="PF00391">
    <property type="entry name" value="PEP-utilizers"/>
    <property type="match status" value="1"/>
</dbReference>
<dbReference type="SUPFAM" id="SSF52009">
    <property type="entry name" value="Phosphohistidine domain"/>
    <property type="match status" value="1"/>
</dbReference>
<dbReference type="EMBL" id="CP154858">
    <property type="protein sequence ID" value="XDT72024.1"/>
    <property type="molecule type" value="Genomic_DNA"/>
</dbReference>
<dbReference type="NCBIfam" id="NF004881">
    <property type="entry name" value="PRK06241.2-2"/>
    <property type="match status" value="1"/>
</dbReference>
<dbReference type="AlphaFoldDB" id="A0AB39UUI1"/>
<dbReference type="NCBIfam" id="NF004883">
    <property type="entry name" value="PRK06241.2-4"/>
    <property type="match status" value="1"/>
</dbReference>
<reference evidence="3" key="1">
    <citation type="submission" date="2024-05" db="EMBL/GenBank/DDBJ databases">
        <title>Genome sequencing of novel strain.</title>
        <authorList>
            <person name="Ganbat D."/>
            <person name="Ganbat S."/>
            <person name="Lee S.-J."/>
        </authorList>
    </citation>
    <scope>NUCLEOTIDE SEQUENCE</scope>
    <source>
        <strain evidence="3">SMD15-11</strain>
    </source>
</reference>
<feature type="domain" description="PEP-utilising enzyme mobile" evidence="1">
    <location>
        <begin position="827"/>
        <end position="896"/>
    </location>
</feature>
<keyword evidence="3" id="KW-0808">Transferase</keyword>
<evidence type="ECO:0000313" key="3">
    <source>
        <dbReference type="EMBL" id="XDT72024.1"/>
    </source>
</evidence>
<dbReference type="RefSeq" id="WP_369601045.1">
    <property type="nucleotide sequence ID" value="NZ_CP154858.1"/>
</dbReference>
<dbReference type="InterPro" id="IPR013815">
    <property type="entry name" value="ATP_grasp_subdomain_1"/>
</dbReference>
<evidence type="ECO:0000259" key="1">
    <source>
        <dbReference type="Pfam" id="PF00391"/>
    </source>
</evidence>
<dbReference type="PANTHER" id="PTHR43615:SF1">
    <property type="entry name" value="PPDK_N DOMAIN-CONTAINING PROTEIN"/>
    <property type="match status" value="1"/>
</dbReference>
<protein>
    <submittedName>
        <fullName evidence="3">Phosphoenolpyruvate synthase</fullName>
        <ecNumber evidence="3">2.7.9.2</ecNumber>
    </submittedName>
</protein>
<name>A0AB39UUI1_9GAMM</name>
<evidence type="ECO:0000259" key="2">
    <source>
        <dbReference type="Pfam" id="PF01326"/>
    </source>
</evidence>
<dbReference type="GO" id="GO:0008986">
    <property type="term" value="F:pyruvate, water dikinase activity"/>
    <property type="evidence" value="ECO:0007669"/>
    <property type="project" value="UniProtKB-EC"/>
</dbReference>
<dbReference type="InterPro" id="IPR002192">
    <property type="entry name" value="PPDK_AMP/ATP-bd"/>
</dbReference>
<gene>
    <name evidence="3" type="ORF">AAIA72_14675</name>
</gene>
<dbReference type="SUPFAM" id="SSF56059">
    <property type="entry name" value="Glutathione synthetase ATP-binding domain-like"/>
    <property type="match status" value="1"/>
</dbReference>
<feature type="domain" description="Pyruvate phosphate dikinase AMP/ATP-binding" evidence="2">
    <location>
        <begin position="19"/>
        <end position="319"/>
    </location>
</feature>
<dbReference type="KEGG" id="tcd:AAIA72_14675"/>
<dbReference type="PANTHER" id="PTHR43615">
    <property type="entry name" value="PHOSPHOENOLPYRUVATE SYNTHASE-RELATED"/>
    <property type="match status" value="1"/>
</dbReference>
<dbReference type="GO" id="GO:0005524">
    <property type="term" value="F:ATP binding"/>
    <property type="evidence" value="ECO:0007669"/>
    <property type="project" value="InterPro"/>
</dbReference>
<dbReference type="InterPro" id="IPR051549">
    <property type="entry name" value="PEP_Utilizing_Enz"/>
</dbReference>
<organism evidence="3">
    <name type="scientific">Thermohahella caldifontis</name>
    <dbReference type="NCBI Taxonomy" id="3142973"/>
    <lineage>
        <taxon>Bacteria</taxon>
        <taxon>Pseudomonadati</taxon>
        <taxon>Pseudomonadota</taxon>
        <taxon>Gammaproteobacteria</taxon>
        <taxon>Oceanospirillales</taxon>
        <taxon>Hahellaceae</taxon>
        <taxon>Thermohahella</taxon>
    </lineage>
</organism>
<dbReference type="Gene3D" id="3.50.30.10">
    <property type="entry name" value="Phosphohistidine domain"/>
    <property type="match status" value="1"/>
</dbReference>
<dbReference type="InterPro" id="IPR008279">
    <property type="entry name" value="PEP-util_enz_mobile_dom"/>
</dbReference>
<dbReference type="Gene3D" id="3.30.470.20">
    <property type="entry name" value="ATP-grasp fold, B domain"/>
    <property type="match status" value="1"/>
</dbReference>
<sequence>MNTTWILTQEDASARGESELGGKAWQLAWLSRNGMPVPPWSVLPVQAFEAFLDAHGLRNTLDGLLEGLTPDTAGNIATEIRGHILAHPLPEAGKAALTEALSRLSGDPEAPFAVRSSVVGEDAENASFAGQMDSFLYQRGLDAIEQSVREVWASAFGERALLYRLRQNLPLDHIRCAVVVQRMIDGQVSGVLFTAHPVNGRRDQALVSACWGAGEGLVSGHCAADEFTLDHDGNLLGSQISHKDVALRFDADAGQGTCEQPVPEADRDRPCLTPEQLRQLMRLGRTIAALRRRPQDIEFTFAEGRLWLLQTRPITALPAPERPKGERIVWDNSNIQESYCGVTTPLTFSFARRAYATVYEQTMRVLGLSDRTIAAHRDMLDNMLGLIKGRVYYNINNWYRGLTLLPGFETNKEAMERMMGLQDPVDFVQETQLTPWQKLARLPAKIRALLGLLLSFAVMERKVAAFRSHFETAYRSIPRDRLHTLEFAELKALADQLDERLLRRWTTPILNDFYVMMSNQQVHKMLARAGIEQVEAVQNNLMAGEEGIESTEPTKFLMRLADSIRQDPELRERLLNTAPEHMLDILQQGWPDIHARCLEYIERYGDRTMGELKLESVTLRQDPAFMFSVLRNFVLRDDLSADALARNEAQLRKDAEQTALKAIRRQSGERGVKRFRKALARLRAAVKHRENMRLARTRMFGLYRDLYREMGERLAEAGALRQADDIFYVTVEELDAWMNGTSVGALAETAAARREQFARWEDEELPHHFYTWGPVYHHNTYVYPHADAQAEAAAAQGDHLKGIGCFPGVVEKPVRLIFSPQDELNLDGQILCTVRTDPGWAPLFPTAGGLLIERGSTLSHSAVVARELGIPAVVNVPGITQRIRDGERVRLDGGSGDVWLLDQAEATTAQEPAHA</sequence>
<proteinExistence type="predicted"/>
<dbReference type="EC" id="2.7.9.2" evidence="3"/>
<dbReference type="Gene3D" id="3.30.1490.20">
    <property type="entry name" value="ATP-grasp fold, A domain"/>
    <property type="match status" value="1"/>
</dbReference>
<dbReference type="InterPro" id="IPR036637">
    <property type="entry name" value="Phosphohistidine_dom_sf"/>
</dbReference>
<dbReference type="Pfam" id="PF01326">
    <property type="entry name" value="PPDK_N"/>
    <property type="match status" value="1"/>
</dbReference>